<dbReference type="EMBL" id="HBUF01213995">
    <property type="protein sequence ID" value="CAG6666387.1"/>
    <property type="molecule type" value="Transcribed_RNA"/>
</dbReference>
<feature type="compositionally biased region" description="Polar residues" evidence="9">
    <location>
        <begin position="128"/>
        <end position="137"/>
    </location>
</feature>
<evidence type="ECO:0000256" key="3">
    <source>
        <dbReference type="ARBA" id="ARBA00023125"/>
    </source>
</evidence>
<evidence type="ECO:0000256" key="1">
    <source>
        <dbReference type="ARBA" id="ARBA00004123"/>
    </source>
</evidence>
<dbReference type="EMBL" id="HBUF01389635">
    <property type="protein sequence ID" value="CAG6733372.1"/>
    <property type="molecule type" value="Transcribed_RNA"/>
</dbReference>
<dbReference type="AlphaFoldDB" id="A0A8D8SHG0"/>
<dbReference type="GO" id="GO:0005634">
    <property type="term" value="C:nucleus"/>
    <property type="evidence" value="ECO:0007669"/>
    <property type="project" value="UniProtKB-SubCell"/>
</dbReference>
<feature type="compositionally biased region" description="Low complexity" evidence="9">
    <location>
        <begin position="386"/>
        <end position="395"/>
    </location>
</feature>
<dbReference type="PROSITE" id="PS00027">
    <property type="entry name" value="HOMEOBOX_1"/>
    <property type="match status" value="1"/>
</dbReference>
<feature type="DNA-binding region" description="Homeobox" evidence="6">
    <location>
        <begin position="466"/>
        <end position="525"/>
    </location>
</feature>
<dbReference type="InterPro" id="IPR000047">
    <property type="entry name" value="HTH_motif"/>
</dbReference>
<dbReference type="GO" id="GO:0000981">
    <property type="term" value="F:DNA-binding transcription factor activity, RNA polymerase II-specific"/>
    <property type="evidence" value="ECO:0007669"/>
    <property type="project" value="InterPro"/>
</dbReference>
<evidence type="ECO:0000256" key="9">
    <source>
        <dbReference type="SAM" id="MobiDB-lite"/>
    </source>
</evidence>
<evidence type="ECO:0000256" key="5">
    <source>
        <dbReference type="ARBA" id="ARBA00023242"/>
    </source>
</evidence>
<keyword evidence="3 6" id="KW-0238">DNA-binding</keyword>
<dbReference type="CDD" id="cd00086">
    <property type="entry name" value="homeodomain"/>
    <property type="match status" value="1"/>
</dbReference>
<keyword evidence="5 6" id="KW-0539">Nucleus</keyword>
<comment type="subcellular location">
    <subcellularLocation>
        <location evidence="1 6 7">Nucleus</location>
    </subcellularLocation>
</comment>
<name>A0A8D8SHG0_9HEMI</name>
<keyword evidence="4 6" id="KW-0371">Homeobox</keyword>
<feature type="region of interest" description="Disordered" evidence="9">
    <location>
        <begin position="197"/>
        <end position="256"/>
    </location>
</feature>
<evidence type="ECO:0000256" key="8">
    <source>
        <dbReference type="SAM" id="Coils"/>
    </source>
</evidence>
<dbReference type="InterPro" id="IPR051892">
    <property type="entry name" value="LBX_TF"/>
</dbReference>
<sequence>MATNCSPLRDETDNSVVEGNTNNLSDHEETLDQAEVAPSESTSSAATGDMKTTIGIYPFKSENFSSPSIGMNAHYYKDIGAIHEASLRDRIHLVNNRDMESPNPSEDEISVGCPSPIQKDLEDECDNRQQLVRNQPEINRKEVRRRTYSSSSSTQGDNDDDSQHGDNSKPGSYFKPLKKLKMMQIDKIKYSINRKETTNSNKKVFSKQRLDEDLDRSTEDTARRLSCSDDSDLRRHYEQTRRHSIQSDDSSTNNNNNGVKSFSILDILSHKTASTAPGSQCKETKIVRPWDEEPCDRAKELTPPPAHIANFANNYHLLDRNLSFLENCRTLPFLDTRAALALPNVLHQQLINRTLLQQNLVHQQLRSKSIDLTNNHIYESERSSSEKSISTNNSNCTSPDIQPQSSSHQQSSSGASHQQGGNRKKNSPLDALFQMTNKTFDELNGENTDGFGDLNEFGCREQPKKKRKSRTAFTNHQIFELEKRFLYQKYLSPADRDEIAASLGLSNAQVITWFQNRRAKMKRDMEELKKDVETTKLLSAAAGVGAVGAENNFLQTIQNLSILKKKAAASTSASSGAGGGYFGGEREFADDMTSPGSPRVEGLQTGRGNES</sequence>
<keyword evidence="2" id="KW-0217">Developmental protein</keyword>
<feature type="compositionally biased region" description="Basic and acidic residues" evidence="9">
    <location>
        <begin position="208"/>
        <end position="241"/>
    </location>
</feature>
<dbReference type="PRINTS" id="PR00031">
    <property type="entry name" value="HTHREPRESSR"/>
</dbReference>
<dbReference type="Gene3D" id="1.10.10.60">
    <property type="entry name" value="Homeodomain-like"/>
    <property type="match status" value="1"/>
</dbReference>
<dbReference type="InterPro" id="IPR009057">
    <property type="entry name" value="Homeodomain-like_sf"/>
</dbReference>
<keyword evidence="8" id="KW-0175">Coiled coil</keyword>
<feature type="coiled-coil region" evidence="8">
    <location>
        <begin position="511"/>
        <end position="538"/>
    </location>
</feature>
<dbReference type="EMBL" id="HBUF01213996">
    <property type="protein sequence ID" value="CAG6666388.1"/>
    <property type="molecule type" value="Transcribed_RNA"/>
</dbReference>
<proteinExistence type="predicted"/>
<dbReference type="EMBL" id="HBUF01213997">
    <property type="protein sequence ID" value="CAG6666389.1"/>
    <property type="molecule type" value="Transcribed_RNA"/>
</dbReference>
<feature type="domain" description="Homeobox" evidence="10">
    <location>
        <begin position="464"/>
        <end position="524"/>
    </location>
</feature>
<organism evidence="11">
    <name type="scientific">Cacopsylla melanoneura</name>
    <dbReference type="NCBI Taxonomy" id="428564"/>
    <lineage>
        <taxon>Eukaryota</taxon>
        <taxon>Metazoa</taxon>
        <taxon>Ecdysozoa</taxon>
        <taxon>Arthropoda</taxon>
        <taxon>Hexapoda</taxon>
        <taxon>Insecta</taxon>
        <taxon>Pterygota</taxon>
        <taxon>Neoptera</taxon>
        <taxon>Paraneoptera</taxon>
        <taxon>Hemiptera</taxon>
        <taxon>Sternorrhyncha</taxon>
        <taxon>Psylloidea</taxon>
        <taxon>Psyllidae</taxon>
        <taxon>Psyllinae</taxon>
        <taxon>Cacopsylla</taxon>
    </lineage>
</organism>
<dbReference type="InterPro" id="IPR017970">
    <property type="entry name" value="Homeobox_CS"/>
</dbReference>
<dbReference type="PROSITE" id="PS50071">
    <property type="entry name" value="HOMEOBOX_2"/>
    <property type="match status" value="1"/>
</dbReference>
<dbReference type="Pfam" id="PF00046">
    <property type="entry name" value="Homeodomain"/>
    <property type="match status" value="1"/>
</dbReference>
<dbReference type="SUPFAM" id="SSF46689">
    <property type="entry name" value="Homeodomain-like"/>
    <property type="match status" value="1"/>
</dbReference>
<feature type="compositionally biased region" description="Low complexity" evidence="9">
    <location>
        <begin position="404"/>
        <end position="421"/>
    </location>
</feature>
<evidence type="ECO:0000256" key="4">
    <source>
        <dbReference type="ARBA" id="ARBA00023155"/>
    </source>
</evidence>
<feature type="region of interest" description="Disordered" evidence="9">
    <location>
        <begin position="570"/>
        <end position="611"/>
    </location>
</feature>
<dbReference type="InterPro" id="IPR001356">
    <property type="entry name" value="HD"/>
</dbReference>
<evidence type="ECO:0000313" key="11">
    <source>
        <dbReference type="EMBL" id="CAG6666387.1"/>
    </source>
</evidence>
<feature type="region of interest" description="Disordered" evidence="9">
    <location>
        <begin position="96"/>
        <end position="178"/>
    </location>
</feature>
<feature type="region of interest" description="Disordered" evidence="9">
    <location>
        <begin position="1"/>
        <end position="47"/>
    </location>
</feature>
<dbReference type="FunFam" id="1.10.10.60:FF:000098">
    <property type="entry name" value="Transcription factor LBX1"/>
    <property type="match status" value="1"/>
</dbReference>
<dbReference type="GO" id="GO:1990837">
    <property type="term" value="F:sequence-specific double-stranded DNA binding"/>
    <property type="evidence" value="ECO:0007669"/>
    <property type="project" value="TreeGrafter"/>
</dbReference>
<evidence type="ECO:0000256" key="2">
    <source>
        <dbReference type="ARBA" id="ARBA00022473"/>
    </source>
</evidence>
<feature type="region of interest" description="Disordered" evidence="9">
    <location>
        <begin position="379"/>
        <end position="428"/>
    </location>
</feature>
<evidence type="ECO:0000259" key="10">
    <source>
        <dbReference type="PROSITE" id="PS50071"/>
    </source>
</evidence>
<protein>
    <submittedName>
        <fullName evidence="11">Transcription factor LBX1</fullName>
    </submittedName>
</protein>
<dbReference type="PANTHER" id="PTHR24336">
    <property type="entry name" value="TRANSCRIPTION FACTOR LBX"/>
    <property type="match status" value="1"/>
</dbReference>
<accession>A0A8D8SHG0</accession>
<reference evidence="11" key="1">
    <citation type="submission" date="2021-05" db="EMBL/GenBank/DDBJ databases">
        <authorList>
            <person name="Alioto T."/>
            <person name="Alioto T."/>
            <person name="Gomez Garrido J."/>
        </authorList>
    </citation>
    <scope>NUCLEOTIDE SEQUENCE</scope>
</reference>
<evidence type="ECO:0000256" key="7">
    <source>
        <dbReference type="RuleBase" id="RU000682"/>
    </source>
</evidence>
<evidence type="ECO:0000256" key="6">
    <source>
        <dbReference type="PROSITE-ProRule" id="PRU00108"/>
    </source>
</evidence>
<feature type="compositionally biased region" description="Polar residues" evidence="9">
    <location>
        <begin position="14"/>
        <end position="24"/>
    </location>
</feature>
<dbReference type="EMBL" id="HBUF01389636">
    <property type="protein sequence ID" value="CAG6733373.1"/>
    <property type="molecule type" value="Transcribed_RNA"/>
</dbReference>
<dbReference type="PANTHER" id="PTHR24336:SF8">
    <property type="entry name" value="LADYBIRD EARLY-RELATED"/>
    <property type="match status" value="1"/>
</dbReference>
<dbReference type="SMART" id="SM00389">
    <property type="entry name" value="HOX"/>
    <property type="match status" value="1"/>
</dbReference>